<dbReference type="PANTHER" id="PTHR30520">
    <property type="entry name" value="FORMATE TRANSPORTER-RELATED"/>
    <property type="match status" value="1"/>
</dbReference>
<proteinExistence type="inferred from homology"/>
<name>A0AAN8I3S5_9EURO</name>
<feature type="transmembrane region" description="Helical" evidence="8">
    <location>
        <begin position="46"/>
        <end position="67"/>
    </location>
</feature>
<evidence type="ECO:0008006" key="11">
    <source>
        <dbReference type="Google" id="ProtNLM"/>
    </source>
</evidence>
<feature type="region of interest" description="Disordered" evidence="7">
    <location>
        <begin position="309"/>
        <end position="331"/>
    </location>
</feature>
<feature type="transmembrane region" description="Helical" evidence="8">
    <location>
        <begin position="210"/>
        <end position="232"/>
    </location>
</feature>
<dbReference type="EMBL" id="JAKLMC020000025">
    <property type="protein sequence ID" value="KAK5950644.1"/>
    <property type="molecule type" value="Genomic_DNA"/>
</dbReference>
<dbReference type="Proteomes" id="UP001316803">
    <property type="component" value="Unassembled WGS sequence"/>
</dbReference>
<feature type="transmembrane region" description="Helical" evidence="8">
    <location>
        <begin position="179"/>
        <end position="198"/>
    </location>
</feature>
<dbReference type="FunFam" id="1.20.1080.10:FF:000011">
    <property type="entry name" value="Formate family transporter"/>
    <property type="match status" value="1"/>
</dbReference>
<evidence type="ECO:0000313" key="9">
    <source>
        <dbReference type="EMBL" id="KAK5950644.1"/>
    </source>
</evidence>
<comment type="similarity">
    <text evidence="6">Belongs to the FNT transporter (TC 1.A.16) family.</text>
</comment>
<dbReference type="Gene3D" id="1.20.1080.10">
    <property type="entry name" value="Glycerol uptake facilitator protein"/>
    <property type="match status" value="1"/>
</dbReference>
<evidence type="ECO:0000313" key="10">
    <source>
        <dbReference type="Proteomes" id="UP001316803"/>
    </source>
</evidence>
<sequence>MPLLLTRGLPNTTTDTTMYNCYTPAETAEIVSRAGAAKANTRLDKIFMSSVMAGMLLSFACATLLSTNASPWYQAEAPGLIRTIAALVFPYGLCMIVLTGSDLCTGSFLFTTVAVLHRRLSIPKMLIHWTLTFFGNLVGSLFMVAIIAGYGGIFDTAVYRDEVHTFVTTKQVSPHFHQVFLRGIGANWLVCLACFLGMSGREFVSKIVGIWWPTFAFVSLGLDHVVANMFFVPMGIWHDTPGVTVGLYIWKGIIPALLGNIVGGGLFVGTYFWYFYLQGSDAHVIDGVSFDAPPAGMLDMRSGNLELGKRRKADEETLHGTPPNEMGEKDH</sequence>
<accession>A0AAN8I3S5</accession>
<evidence type="ECO:0000256" key="2">
    <source>
        <dbReference type="ARBA" id="ARBA00022448"/>
    </source>
</evidence>
<protein>
    <recommendedName>
        <fullName evidence="11">Formate/nitrite transporter</fullName>
    </recommendedName>
</protein>
<dbReference type="PANTHER" id="PTHR30520:SF6">
    <property type="entry name" value="FORMATE_NITRATE FAMILY TRANSPORTER (EUROFUNG)"/>
    <property type="match status" value="1"/>
</dbReference>
<dbReference type="Pfam" id="PF01226">
    <property type="entry name" value="Form_Nir_trans"/>
    <property type="match status" value="1"/>
</dbReference>
<dbReference type="GO" id="GO:0015707">
    <property type="term" value="P:nitrite transport"/>
    <property type="evidence" value="ECO:0007669"/>
    <property type="project" value="TreeGrafter"/>
</dbReference>
<keyword evidence="4 8" id="KW-1133">Transmembrane helix</keyword>
<evidence type="ECO:0000256" key="3">
    <source>
        <dbReference type="ARBA" id="ARBA00022692"/>
    </source>
</evidence>
<dbReference type="InterPro" id="IPR000292">
    <property type="entry name" value="For/NO2_transpt"/>
</dbReference>
<dbReference type="PROSITE" id="PS01006">
    <property type="entry name" value="FORMATE_NITRITE_TP_2"/>
    <property type="match status" value="1"/>
</dbReference>
<gene>
    <name evidence="9" type="ORF">OHC33_008310</name>
</gene>
<evidence type="ECO:0000256" key="6">
    <source>
        <dbReference type="ARBA" id="ARBA00049660"/>
    </source>
</evidence>
<keyword evidence="2" id="KW-0813">Transport</keyword>
<dbReference type="GO" id="GO:0015513">
    <property type="term" value="F:high-affinity secondary active nitrite transmembrane transporter activity"/>
    <property type="evidence" value="ECO:0007669"/>
    <property type="project" value="TreeGrafter"/>
</dbReference>
<comment type="subcellular location">
    <subcellularLocation>
        <location evidence="1">Membrane</location>
        <topology evidence="1">Multi-pass membrane protein</topology>
    </subcellularLocation>
</comment>
<dbReference type="GO" id="GO:0005886">
    <property type="term" value="C:plasma membrane"/>
    <property type="evidence" value="ECO:0007669"/>
    <property type="project" value="TreeGrafter"/>
</dbReference>
<reference evidence="9 10" key="1">
    <citation type="submission" date="2022-12" db="EMBL/GenBank/DDBJ databases">
        <title>Genomic features and morphological characterization of a novel Knufia sp. strain isolated from spacecraft assembly facility.</title>
        <authorList>
            <person name="Teixeira M."/>
            <person name="Chander A.M."/>
            <person name="Stajich J.E."/>
            <person name="Venkateswaran K."/>
        </authorList>
    </citation>
    <scope>NUCLEOTIDE SEQUENCE [LARGE SCALE GENOMIC DNA]</scope>
    <source>
        <strain evidence="9 10">FJI-L2-BK-P2</strain>
    </source>
</reference>
<feature type="transmembrane region" description="Helical" evidence="8">
    <location>
        <begin position="137"/>
        <end position="159"/>
    </location>
</feature>
<feature type="transmembrane region" description="Helical" evidence="8">
    <location>
        <begin position="87"/>
        <end position="116"/>
    </location>
</feature>
<keyword evidence="10" id="KW-1185">Reference proteome</keyword>
<organism evidence="9 10">
    <name type="scientific">Knufia fluminis</name>
    <dbReference type="NCBI Taxonomy" id="191047"/>
    <lineage>
        <taxon>Eukaryota</taxon>
        <taxon>Fungi</taxon>
        <taxon>Dikarya</taxon>
        <taxon>Ascomycota</taxon>
        <taxon>Pezizomycotina</taxon>
        <taxon>Eurotiomycetes</taxon>
        <taxon>Chaetothyriomycetidae</taxon>
        <taxon>Chaetothyriales</taxon>
        <taxon>Trichomeriaceae</taxon>
        <taxon>Knufia</taxon>
    </lineage>
</organism>
<comment type="caution">
    <text evidence="9">The sequence shown here is derived from an EMBL/GenBank/DDBJ whole genome shotgun (WGS) entry which is preliminary data.</text>
</comment>
<keyword evidence="3 8" id="KW-0812">Transmembrane</keyword>
<dbReference type="InterPro" id="IPR023271">
    <property type="entry name" value="Aquaporin-like"/>
</dbReference>
<evidence type="ECO:0000256" key="7">
    <source>
        <dbReference type="SAM" id="MobiDB-lite"/>
    </source>
</evidence>
<dbReference type="AlphaFoldDB" id="A0AAN8I3S5"/>
<evidence type="ECO:0000256" key="4">
    <source>
        <dbReference type="ARBA" id="ARBA00022989"/>
    </source>
</evidence>
<dbReference type="InterPro" id="IPR024002">
    <property type="entry name" value="For/NO2_transpt_CS"/>
</dbReference>
<evidence type="ECO:0000256" key="8">
    <source>
        <dbReference type="SAM" id="Phobius"/>
    </source>
</evidence>
<evidence type="ECO:0000256" key="1">
    <source>
        <dbReference type="ARBA" id="ARBA00004141"/>
    </source>
</evidence>
<evidence type="ECO:0000256" key="5">
    <source>
        <dbReference type="ARBA" id="ARBA00023136"/>
    </source>
</evidence>
<keyword evidence="5 8" id="KW-0472">Membrane</keyword>
<feature type="transmembrane region" description="Helical" evidence="8">
    <location>
        <begin position="252"/>
        <end position="276"/>
    </location>
</feature>